<dbReference type="PROSITE" id="PS50109">
    <property type="entry name" value="HIS_KIN"/>
    <property type="match status" value="1"/>
</dbReference>
<feature type="compositionally biased region" description="Low complexity" evidence="8">
    <location>
        <begin position="108"/>
        <end position="119"/>
    </location>
</feature>
<evidence type="ECO:0000259" key="10">
    <source>
        <dbReference type="PROSITE" id="PS50110"/>
    </source>
</evidence>
<dbReference type="CDD" id="cd17546">
    <property type="entry name" value="REC_hyHK_CKI1_RcsC-like"/>
    <property type="match status" value="1"/>
</dbReference>
<feature type="region of interest" description="Disordered" evidence="8">
    <location>
        <begin position="103"/>
        <end position="123"/>
    </location>
</feature>
<dbReference type="OrthoDB" id="46776at2759"/>
<dbReference type="InterPro" id="IPR011006">
    <property type="entry name" value="CheY-like_superfamily"/>
</dbReference>
<dbReference type="Pfam" id="PF02518">
    <property type="entry name" value="HATPase_c"/>
    <property type="match status" value="1"/>
</dbReference>
<dbReference type="AlphaFoldDB" id="A0A9N8E7N9"/>
<dbReference type="SUPFAM" id="SSF52172">
    <property type="entry name" value="CheY-like"/>
    <property type="match status" value="1"/>
</dbReference>
<dbReference type="GO" id="GO:0009927">
    <property type="term" value="F:histidine phosphotransfer kinase activity"/>
    <property type="evidence" value="ECO:0007669"/>
    <property type="project" value="TreeGrafter"/>
</dbReference>
<evidence type="ECO:0000256" key="1">
    <source>
        <dbReference type="ARBA" id="ARBA00000085"/>
    </source>
</evidence>
<keyword evidence="5 11" id="KW-0418">Kinase</keyword>
<dbReference type="CDD" id="cd00082">
    <property type="entry name" value="HisKA"/>
    <property type="match status" value="1"/>
</dbReference>
<dbReference type="EC" id="2.7.13.3" evidence="2"/>
<keyword evidence="7" id="KW-0175">Coiled coil</keyword>
<dbReference type="InterPro" id="IPR005467">
    <property type="entry name" value="His_kinase_dom"/>
</dbReference>
<reference evidence="11" key="1">
    <citation type="submission" date="2020-06" db="EMBL/GenBank/DDBJ databases">
        <authorList>
            <consortium name="Plant Systems Biology data submission"/>
        </authorList>
    </citation>
    <scope>NUCLEOTIDE SEQUENCE</scope>
    <source>
        <strain evidence="11">D6</strain>
    </source>
</reference>
<evidence type="ECO:0000313" key="12">
    <source>
        <dbReference type="Proteomes" id="UP001153069"/>
    </source>
</evidence>
<accession>A0A9N8E7N9</accession>
<dbReference type="SMART" id="SM00448">
    <property type="entry name" value="REC"/>
    <property type="match status" value="1"/>
</dbReference>
<keyword evidence="3 6" id="KW-0597">Phosphoprotein</keyword>
<dbReference type="PROSITE" id="PS50110">
    <property type="entry name" value="RESPONSE_REGULATORY"/>
    <property type="match status" value="1"/>
</dbReference>
<dbReference type="PANTHER" id="PTHR43047">
    <property type="entry name" value="TWO-COMPONENT HISTIDINE PROTEIN KINASE"/>
    <property type="match status" value="1"/>
</dbReference>
<proteinExistence type="predicted"/>
<dbReference type="EMBL" id="CAICTM010000635">
    <property type="protein sequence ID" value="CAB9514169.1"/>
    <property type="molecule type" value="Genomic_DNA"/>
</dbReference>
<evidence type="ECO:0000256" key="2">
    <source>
        <dbReference type="ARBA" id="ARBA00012438"/>
    </source>
</evidence>
<dbReference type="InterPro" id="IPR003661">
    <property type="entry name" value="HisK_dim/P_dom"/>
</dbReference>
<dbReference type="Proteomes" id="UP001153069">
    <property type="component" value="Unassembled WGS sequence"/>
</dbReference>
<dbReference type="InterPro" id="IPR036097">
    <property type="entry name" value="HisK_dim/P_sf"/>
</dbReference>
<evidence type="ECO:0000313" key="11">
    <source>
        <dbReference type="EMBL" id="CAB9514169.1"/>
    </source>
</evidence>
<evidence type="ECO:0000259" key="9">
    <source>
        <dbReference type="PROSITE" id="PS50109"/>
    </source>
</evidence>
<name>A0A9N8E7N9_9STRA</name>
<evidence type="ECO:0000256" key="3">
    <source>
        <dbReference type="ARBA" id="ARBA00022553"/>
    </source>
</evidence>
<feature type="domain" description="Response regulatory" evidence="10">
    <location>
        <begin position="643"/>
        <end position="763"/>
    </location>
</feature>
<comment type="caution">
    <text evidence="11">The sequence shown here is derived from an EMBL/GenBank/DDBJ whole genome shotgun (WGS) entry which is preliminary data.</text>
</comment>
<dbReference type="SUPFAM" id="SSF47384">
    <property type="entry name" value="Homodimeric domain of signal transducing histidine kinase"/>
    <property type="match status" value="1"/>
</dbReference>
<keyword evidence="12" id="KW-1185">Reference proteome</keyword>
<dbReference type="PRINTS" id="PR00344">
    <property type="entry name" value="BCTRLSENSOR"/>
</dbReference>
<evidence type="ECO:0000256" key="7">
    <source>
        <dbReference type="SAM" id="Coils"/>
    </source>
</evidence>
<evidence type="ECO:0000256" key="5">
    <source>
        <dbReference type="ARBA" id="ARBA00022777"/>
    </source>
</evidence>
<feature type="coiled-coil region" evidence="7">
    <location>
        <begin position="312"/>
        <end position="346"/>
    </location>
</feature>
<dbReference type="SMART" id="SM00388">
    <property type="entry name" value="HisKA"/>
    <property type="match status" value="1"/>
</dbReference>
<dbReference type="GO" id="GO:0005886">
    <property type="term" value="C:plasma membrane"/>
    <property type="evidence" value="ECO:0007669"/>
    <property type="project" value="TreeGrafter"/>
</dbReference>
<dbReference type="Pfam" id="PF00072">
    <property type="entry name" value="Response_reg"/>
    <property type="match status" value="1"/>
</dbReference>
<dbReference type="InterPro" id="IPR003594">
    <property type="entry name" value="HATPase_dom"/>
</dbReference>
<dbReference type="GO" id="GO:0000155">
    <property type="term" value="F:phosphorelay sensor kinase activity"/>
    <property type="evidence" value="ECO:0007669"/>
    <property type="project" value="InterPro"/>
</dbReference>
<dbReference type="Gene3D" id="3.40.50.2300">
    <property type="match status" value="1"/>
</dbReference>
<organism evidence="11 12">
    <name type="scientific">Seminavis robusta</name>
    <dbReference type="NCBI Taxonomy" id="568900"/>
    <lineage>
        <taxon>Eukaryota</taxon>
        <taxon>Sar</taxon>
        <taxon>Stramenopiles</taxon>
        <taxon>Ochrophyta</taxon>
        <taxon>Bacillariophyta</taxon>
        <taxon>Bacillariophyceae</taxon>
        <taxon>Bacillariophycidae</taxon>
        <taxon>Naviculales</taxon>
        <taxon>Naviculaceae</taxon>
        <taxon>Seminavis</taxon>
    </lineage>
</organism>
<evidence type="ECO:0000256" key="8">
    <source>
        <dbReference type="SAM" id="MobiDB-lite"/>
    </source>
</evidence>
<dbReference type="SUPFAM" id="SSF55874">
    <property type="entry name" value="ATPase domain of HSP90 chaperone/DNA topoisomerase II/histidine kinase"/>
    <property type="match status" value="1"/>
</dbReference>
<dbReference type="Gene3D" id="1.10.287.130">
    <property type="match status" value="1"/>
</dbReference>
<gene>
    <name evidence="11" type="ORF">SEMRO_636_G179300.1</name>
</gene>
<dbReference type="InterPro" id="IPR004358">
    <property type="entry name" value="Sig_transdc_His_kin-like_C"/>
</dbReference>
<keyword evidence="4" id="KW-0808">Transferase</keyword>
<feature type="modified residue" description="4-aspartylphosphate" evidence="6">
    <location>
        <position position="693"/>
    </location>
</feature>
<dbReference type="SMART" id="SM00387">
    <property type="entry name" value="HATPase_c"/>
    <property type="match status" value="1"/>
</dbReference>
<evidence type="ECO:0000256" key="4">
    <source>
        <dbReference type="ARBA" id="ARBA00022679"/>
    </source>
</evidence>
<protein>
    <recommendedName>
        <fullName evidence="2">histidine kinase</fullName>
        <ecNumber evidence="2">2.7.13.3</ecNumber>
    </recommendedName>
</protein>
<sequence length="775" mass="85812">MAEVTSGIPVRKVSIKVPDSSDWTENSTCHTSLLSDSDSCSTFAIPISQESSTMTALHTRIAGLEAQLALQRTENDIKDSEIRSLRTQLAAFGLANDDPALVEDDCHSSNTTGSSSPNGPDKEEDEILSIVDQVQKWLFLEGGHLRDVPSLLTQYCLFLRHEMGIPLDRLFVAGMMMPPEVSAYVWKWEAGSPNTVDQHEVPHEAFEKPSYNPNEPFAVLMEGRAMEYRMSSTSTPPDEVPPGCAWFTQENYQDYYALPMYHRGEFKGALAWSSKQPAGFTEHHIESFQQSLAALSTVLRCHTNEIVMSTLMGRLQDQVDKRTQELAMANQQLAEANEQIKQNSQQQLRHFAMMSHELRTPLNCVVGLSNLLLDDPDHPPETREALEMITTSADLLLAVVDDVLDFSKLSTEDNGIVKTQIRPIQLKQHLRAVVAAVRTQAQKAGLQLRCRHHPNVPEVLETDGRRLHQILFNLLGNAVKFGVTGEYLDLTVSLVVQQEGNSKREFVQFSIMDYGKGIAKEEQQKIFEPFQQAATNEPAHGGTGLGLAVVSKLLRVLGGNITLESEYGKYTNFIVKLPVKPPSEGGEVTAATSANLGSSSSLHARAGKPRRKRSINRSMSVPVILKANSQASALAVEEAADLKVLIAEDNVINQKVLVRCLQRIGIKEIDVVDNGQKAVDTWQKKDYSLLFMDLQMPVMDGIEATRIISKKKEELGQEYPKVVFLTAHALKDYQEQAAGAGGDGFISKPFKVDGIKSILSTLAISRQEEREKPTQ</sequence>
<comment type="catalytic activity">
    <reaction evidence="1">
        <text>ATP + protein L-histidine = ADP + protein N-phospho-L-histidine.</text>
        <dbReference type="EC" id="2.7.13.3"/>
    </reaction>
</comment>
<dbReference type="InterPro" id="IPR036890">
    <property type="entry name" value="HATPase_C_sf"/>
</dbReference>
<dbReference type="InterPro" id="IPR001789">
    <property type="entry name" value="Sig_transdc_resp-reg_receiver"/>
</dbReference>
<dbReference type="Gene3D" id="3.30.565.10">
    <property type="entry name" value="Histidine kinase-like ATPase, C-terminal domain"/>
    <property type="match status" value="1"/>
</dbReference>
<feature type="domain" description="Histidine kinase" evidence="9">
    <location>
        <begin position="353"/>
        <end position="581"/>
    </location>
</feature>
<dbReference type="PANTHER" id="PTHR43047:SF66">
    <property type="entry name" value="HISKA"/>
    <property type="match status" value="1"/>
</dbReference>
<evidence type="ECO:0000256" key="6">
    <source>
        <dbReference type="PROSITE-ProRule" id="PRU00169"/>
    </source>
</evidence>
<dbReference type="Pfam" id="PF00512">
    <property type="entry name" value="HisKA"/>
    <property type="match status" value="1"/>
</dbReference>